<gene>
    <name evidence="2" type="ORF">CUMW_281470</name>
</gene>
<sequence length="241" mass="27623">MWVRRNGNAPPTALTTSLTSIQPTFQLLQWQTVLRPIHGPPETKDEGLELYSTRKELKFKRYAHVNAVRNICRRSDLFDDVCNLQFPAQYLCLQVRILHSILQHVVTPRGGHAHHVTRLDVALLDCILRGRKPTFDTSKKLGDELILSLGFDCKNGEWVKDSLIKNRYTLIDPSDRRMLNDVVPVDQLPDCRTFQRPQPPPSAPEEHAPAPNDDQVQLLLGEVRTLSEQQAQFQQHILDEQ</sequence>
<accession>A0A2H5MXT9</accession>
<evidence type="ECO:0000256" key="1">
    <source>
        <dbReference type="SAM" id="MobiDB-lite"/>
    </source>
</evidence>
<reference evidence="2 3" key="1">
    <citation type="journal article" date="2017" name="Front. Genet.">
        <title>Draft sequencing of the heterozygous diploid genome of Satsuma (Citrus unshiu Marc.) using a hybrid assembly approach.</title>
        <authorList>
            <person name="Shimizu T."/>
            <person name="Tanizawa Y."/>
            <person name="Mochizuki T."/>
            <person name="Nagasaki H."/>
            <person name="Yoshioka T."/>
            <person name="Toyoda A."/>
            <person name="Fujiyama A."/>
            <person name="Kaminuma E."/>
            <person name="Nakamura Y."/>
        </authorList>
    </citation>
    <scope>NUCLEOTIDE SEQUENCE [LARGE SCALE GENOMIC DNA]</scope>
    <source>
        <strain evidence="3">cv. Miyagawa wase</strain>
    </source>
</reference>
<evidence type="ECO:0000313" key="3">
    <source>
        <dbReference type="Proteomes" id="UP000236630"/>
    </source>
</evidence>
<feature type="region of interest" description="Disordered" evidence="1">
    <location>
        <begin position="194"/>
        <end position="215"/>
    </location>
</feature>
<evidence type="ECO:0000313" key="2">
    <source>
        <dbReference type="EMBL" id="GAY32843.1"/>
    </source>
</evidence>
<organism evidence="2 3">
    <name type="scientific">Citrus unshiu</name>
    <name type="common">Satsuma mandarin</name>
    <name type="synonym">Citrus nobilis var. unshiu</name>
    <dbReference type="NCBI Taxonomy" id="55188"/>
    <lineage>
        <taxon>Eukaryota</taxon>
        <taxon>Viridiplantae</taxon>
        <taxon>Streptophyta</taxon>
        <taxon>Embryophyta</taxon>
        <taxon>Tracheophyta</taxon>
        <taxon>Spermatophyta</taxon>
        <taxon>Magnoliopsida</taxon>
        <taxon>eudicotyledons</taxon>
        <taxon>Gunneridae</taxon>
        <taxon>Pentapetalae</taxon>
        <taxon>rosids</taxon>
        <taxon>malvids</taxon>
        <taxon>Sapindales</taxon>
        <taxon>Rutaceae</taxon>
        <taxon>Aurantioideae</taxon>
        <taxon>Citrus</taxon>
    </lineage>
</organism>
<name>A0A2H5MXT9_CITUN</name>
<comment type="caution">
    <text evidence="2">The sequence shown here is derived from an EMBL/GenBank/DDBJ whole genome shotgun (WGS) entry which is preliminary data.</text>
</comment>
<proteinExistence type="predicted"/>
<keyword evidence="3" id="KW-1185">Reference proteome</keyword>
<dbReference type="EMBL" id="BDQV01002847">
    <property type="protein sequence ID" value="GAY32843.1"/>
    <property type="molecule type" value="Genomic_DNA"/>
</dbReference>
<dbReference type="Proteomes" id="UP000236630">
    <property type="component" value="Unassembled WGS sequence"/>
</dbReference>
<dbReference type="AlphaFoldDB" id="A0A2H5MXT9"/>
<protein>
    <submittedName>
        <fullName evidence="2">Uncharacterized protein</fullName>
    </submittedName>
</protein>